<evidence type="ECO:0000313" key="4">
    <source>
        <dbReference type="Proteomes" id="UP000199170"/>
    </source>
</evidence>
<feature type="transmembrane region" description="Helical" evidence="2">
    <location>
        <begin position="115"/>
        <end position="139"/>
    </location>
</feature>
<evidence type="ECO:0000313" key="3">
    <source>
        <dbReference type="EMBL" id="SDY10729.1"/>
    </source>
</evidence>
<feature type="transmembrane region" description="Helical" evidence="2">
    <location>
        <begin position="25"/>
        <end position="46"/>
    </location>
</feature>
<feature type="transmembrane region" description="Helical" evidence="2">
    <location>
        <begin position="53"/>
        <end position="72"/>
    </location>
</feature>
<feature type="transmembrane region" description="Helical" evidence="2">
    <location>
        <begin position="146"/>
        <end position="164"/>
    </location>
</feature>
<dbReference type="STRING" id="660517.SAMN04487946_106178"/>
<feature type="region of interest" description="Disordered" evidence="1">
    <location>
        <begin position="83"/>
        <end position="106"/>
    </location>
</feature>
<accession>A0A1H3H7V7</accession>
<organism evidence="3 4">
    <name type="scientific">Halobellus clavatus</name>
    <dbReference type="NCBI Taxonomy" id="660517"/>
    <lineage>
        <taxon>Archaea</taxon>
        <taxon>Methanobacteriati</taxon>
        <taxon>Methanobacteriota</taxon>
        <taxon>Stenosarchaea group</taxon>
        <taxon>Halobacteria</taxon>
        <taxon>Halobacteriales</taxon>
        <taxon>Haloferacaceae</taxon>
        <taxon>Halobellus</taxon>
    </lineage>
</organism>
<protein>
    <submittedName>
        <fullName evidence="3">Uncharacterized protein</fullName>
    </submittedName>
</protein>
<keyword evidence="4" id="KW-1185">Reference proteome</keyword>
<dbReference type="RefSeq" id="WP_089767280.1">
    <property type="nucleotide sequence ID" value="NZ_FNPB01000006.1"/>
</dbReference>
<evidence type="ECO:0000256" key="2">
    <source>
        <dbReference type="SAM" id="Phobius"/>
    </source>
</evidence>
<dbReference type="EMBL" id="FNPB01000006">
    <property type="protein sequence ID" value="SDY10729.1"/>
    <property type="molecule type" value="Genomic_DNA"/>
</dbReference>
<reference evidence="4" key="1">
    <citation type="submission" date="2016-10" db="EMBL/GenBank/DDBJ databases">
        <authorList>
            <person name="Varghese N."/>
            <person name="Submissions S."/>
        </authorList>
    </citation>
    <scope>NUCLEOTIDE SEQUENCE [LARGE SCALE GENOMIC DNA]</scope>
    <source>
        <strain evidence="4">CGMCC 1.10118</strain>
    </source>
</reference>
<evidence type="ECO:0000256" key="1">
    <source>
        <dbReference type="SAM" id="MobiDB-lite"/>
    </source>
</evidence>
<name>A0A1H3H7V7_9EURY</name>
<keyword evidence="2" id="KW-1133">Transmembrane helix</keyword>
<gene>
    <name evidence="3" type="ORF">SAMN04487946_106178</name>
</gene>
<sequence>MSADSPRDIADEVTRFSGVASLQGATGHGIGSLGFLLGGIVGFVVLDSPSVGFGGVVSASLLSANGVSIYLWDRIRDAVIDGAPNGGDTANQSPDEESGRTLSPPSLSAEHKAELVGGLGQIVGLLAVLAGVIGAVRLLGVERGSYLLGGLLAAGNLAALAFAWRDTDG</sequence>
<keyword evidence="2" id="KW-0472">Membrane</keyword>
<keyword evidence="2" id="KW-0812">Transmembrane</keyword>
<proteinExistence type="predicted"/>
<dbReference type="Proteomes" id="UP000199170">
    <property type="component" value="Unassembled WGS sequence"/>
</dbReference>
<dbReference type="AlphaFoldDB" id="A0A1H3H7V7"/>